<dbReference type="EMBL" id="SEOQ01000960">
    <property type="protein sequence ID" value="TFY55036.1"/>
    <property type="molecule type" value="Genomic_DNA"/>
</dbReference>
<dbReference type="InterPro" id="IPR036397">
    <property type="entry name" value="RNaseH_sf"/>
</dbReference>
<proteinExistence type="predicted"/>
<feature type="compositionally biased region" description="Polar residues" evidence="1">
    <location>
        <begin position="296"/>
        <end position="305"/>
    </location>
</feature>
<feature type="compositionally biased region" description="Acidic residues" evidence="1">
    <location>
        <begin position="842"/>
        <end position="857"/>
    </location>
</feature>
<evidence type="ECO:0000313" key="2">
    <source>
        <dbReference type="EMBL" id="TFY55036.1"/>
    </source>
</evidence>
<evidence type="ECO:0000256" key="1">
    <source>
        <dbReference type="SAM" id="MobiDB-lite"/>
    </source>
</evidence>
<name>A0A4Y9XXZ1_9AGAM</name>
<dbReference type="Proteomes" id="UP000298327">
    <property type="component" value="Unassembled WGS sequence"/>
</dbReference>
<dbReference type="PANTHER" id="PTHR35871:SF1">
    <property type="entry name" value="CXC1-LIKE CYSTEINE CLUSTER ASSOCIATED WITH KDZ TRANSPOSASES DOMAIN-CONTAINING PROTEIN"/>
    <property type="match status" value="1"/>
</dbReference>
<feature type="compositionally biased region" description="Basic and acidic residues" evidence="1">
    <location>
        <begin position="124"/>
        <end position="135"/>
    </location>
</feature>
<dbReference type="PANTHER" id="PTHR35871">
    <property type="entry name" value="EXPRESSED PROTEIN"/>
    <property type="match status" value="1"/>
</dbReference>
<accession>A0A4Y9XXZ1</accession>
<feature type="compositionally biased region" description="Low complexity" evidence="1">
    <location>
        <begin position="42"/>
        <end position="54"/>
    </location>
</feature>
<sequence length="989" mass="110320">MGRRAKQHPITRHPSGKFDRNLLYQSKSNNSDSSSEHRVSLDPDVASDSDSSSSMWIDIEEDKLGIESRNGWATMTLPKTWDERAADRKAVKKAACDAKRQERHHREVTCQAELVFDGAVDKAGGAKDKTGEKRGTYGIGGDSERTAQRKRKAVKDAADAAGKDADSDEVRKQLQTIKACSHPTENAKLTSFFDVRPSKKPRVGSEFDGIEVIGLAQAERAHDRTMPRHEDGAEDEMESEEGGSEVDEGLVQDAEWADREVMAEMDDRAIGNVSRERGIDLDTEDTMDVDSDKATSGDTGPSDAMSMQTTAIPLGYHRHTDDGSDVTAALAGTNHLDIAIADADDDECDTSTAGMNNGIAVAGVKNSAMVGNVDGTDNGANAMACAGNRCDRNGGASEWVDDILDEAAPKSFLELEALARNGLKGARKTHHYCDEVLYASLVDFYCWTPRQGRGKASAQIARNLGCGRITSKLSGEENSPRKFSPQRDHDDGLASLALNITCRKGKHCPGQCKESTHRVTAEQVTPHLLQRHMNESLLPSLALSKTCVGQTWAHHHLLTFGYRRKKHSKGTYYDGHEQKSMRERRTAYLMEFKDIQRYNGIVMDETLPTLIDNEIERVWIFQDESAFHVNDFQNVDYWLKAGEQVLKKKGRGQLMMVSGYICERFGNIALPEVMVEENAKLPENLCLKITDSHAIIFPSLKDGSDSYWNSEQMMAQATSQRTQYCPPSFSELCPTLDMNVKPGGQQPHMHDTIIPLDNAFGYAGQQQSFDFPSHLPEGHPDKSFEGKPKGMKQVLLERGYTSQSLGFKGKKKLIGECAACKGRKARKVQSADDEAGTRAEDDYVDSEESEEDEEDDAPTTCCMRRILSLQDDFLKQKSLLEIVIEKENDVCHFLPKFHPEINPIEYYWGWVKRYYRERTNGNFQHAKKLLNESLEACLLITMRCFFRRVQRYMSVYDLGATGIAAEYAVKKYASHRGVSQKDLDTAHIL</sequence>
<feature type="region of interest" description="Disordered" evidence="1">
    <location>
        <begin position="283"/>
        <end position="305"/>
    </location>
</feature>
<comment type="caution">
    <text evidence="2">The sequence shown here is derived from an EMBL/GenBank/DDBJ whole genome shotgun (WGS) entry which is preliminary data.</text>
</comment>
<keyword evidence="3" id="KW-1185">Reference proteome</keyword>
<dbReference type="OrthoDB" id="2449121at2759"/>
<organism evidence="2 3">
    <name type="scientific">Dentipellis fragilis</name>
    <dbReference type="NCBI Taxonomy" id="205917"/>
    <lineage>
        <taxon>Eukaryota</taxon>
        <taxon>Fungi</taxon>
        <taxon>Dikarya</taxon>
        <taxon>Basidiomycota</taxon>
        <taxon>Agaricomycotina</taxon>
        <taxon>Agaricomycetes</taxon>
        <taxon>Russulales</taxon>
        <taxon>Hericiaceae</taxon>
        <taxon>Dentipellis</taxon>
    </lineage>
</organism>
<feature type="region of interest" description="Disordered" evidence="1">
    <location>
        <begin position="124"/>
        <end position="169"/>
    </location>
</feature>
<feature type="compositionally biased region" description="Acidic residues" evidence="1">
    <location>
        <begin position="232"/>
        <end position="249"/>
    </location>
</feature>
<evidence type="ECO:0000313" key="3">
    <source>
        <dbReference type="Proteomes" id="UP000298327"/>
    </source>
</evidence>
<feature type="compositionally biased region" description="Basic and acidic residues" evidence="1">
    <location>
        <begin position="154"/>
        <end position="169"/>
    </location>
</feature>
<dbReference type="GO" id="GO:0003676">
    <property type="term" value="F:nucleic acid binding"/>
    <property type="evidence" value="ECO:0007669"/>
    <property type="project" value="InterPro"/>
</dbReference>
<gene>
    <name evidence="2" type="ORF">EVG20_g9466</name>
</gene>
<feature type="region of interest" description="Disordered" evidence="1">
    <location>
        <begin position="1"/>
        <end position="54"/>
    </location>
</feature>
<reference evidence="2 3" key="1">
    <citation type="submission" date="2019-02" db="EMBL/GenBank/DDBJ databases">
        <title>Genome sequencing of the rare red list fungi Dentipellis fragilis.</title>
        <authorList>
            <person name="Buettner E."/>
            <person name="Kellner H."/>
        </authorList>
    </citation>
    <scope>NUCLEOTIDE SEQUENCE [LARGE SCALE GENOMIC DNA]</scope>
    <source>
        <strain evidence="2 3">DSM 105465</strain>
    </source>
</reference>
<dbReference type="STRING" id="205917.A0A4Y9XXZ1"/>
<feature type="region of interest" description="Disordered" evidence="1">
    <location>
        <begin position="220"/>
        <end position="249"/>
    </location>
</feature>
<feature type="compositionally biased region" description="Basic and acidic residues" evidence="1">
    <location>
        <begin position="220"/>
        <end position="231"/>
    </location>
</feature>
<feature type="region of interest" description="Disordered" evidence="1">
    <location>
        <begin position="828"/>
        <end position="858"/>
    </location>
</feature>
<dbReference type="Gene3D" id="3.30.420.10">
    <property type="entry name" value="Ribonuclease H-like superfamily/Ribonuclease H"/>
    <property type="match status" value="1"/>
</dbReference>
<feature type="compositionally biased region" description="Basic residues" evidence="1">
    <location>
        <begin position="1"/>
        <end position="15"/>
    </location>
</feature>
<protein>
    <submittedName>
        <fullName evidence="2">Uncharacterized protein</fullName>
    </submittedName>
</protein>
<dbReference type="AlphaFoldDB" id="A0A4Y9XXZ1"/>